<evidence type="ECO:0000256" key="1">
    <source>
        <dbReference type="SAM" id="MobiDB-lite"/>
    </source>
</evidence>
<dbReference type="PROSITE" id="PS51820">
    <property type="entry name" value="PA14"/>
    <property type="match status" value="1"/>
</dbReference>
<evidence type="ECO:0000256" key="2">
    <source>
        <dbReference type="SAM" id="SignalP"/>
    </source>
</evidence>
<evidence type="ECO:0000313" key="4">
    <source>
        <dbReference type="EMBL" id="MCW1912141.1"/>
    </source>
</evidence>
<dbReference type="InterPro" id="IPR011041">
    <property type="entry name" value="Quinoprot_gluc/sorb_DH_b-prop"/>
</dbReference>
<dbReference type="Gene3D" id="2.120.10.30">
    <property type="entry name" value="TolB, C-terminal domain"/>
    <property type="match status" value="1"/>
</dbReference>
<reference evidence="4" key="1">
    <citation type="submission" date="2022-10" db="EMBL/GenBank/DDBJ databases">
        <title>Luteolibacter sp. GHJ8, whole genome shotgun sequencing project.</title>
        <authorList>
            <person name="Zhao G."/>
            <person name="Shen L."/>
        </authorList>
    </citation>
    <scope>NUCLEOTIDE SEQUENCE</scope>
    <source>
        <strain evidence="4">GHJ8</strain>
    </source>
</reference>
<dbReference type="InterPro" id="IPR037524">
    <property type="entry name" value="PA14/GLEYA"/>
</dbReference>
<protein>
    <submittedName>
        <fullName evidence="4">PQQ-dependent sugar dehydrogenase</fullName>
    </submittedName>
</protein>
<feature type="domain" description="PA14" evidence="3">
    <location>
        <begin position="21"/>
        <end position="179"/>
    </location>
</feature>
<keyword evidence="2" id="KW-0732">Signal</keyword>
<sequence>MRNSYLLLAAVLAAPAAIAAPPTGGITRHVWTGVGGSELSNLRALGTFPNSPSQTSTLNSTFDCPRDWANDYGTRVFGWVHAPVTGNYRFYIHSDDQSELWLSTNESPDQKRRIAGVSGWVPAGAWNDSPDQTSVVIPLVAGKYYFIEALQKEGGGGDHLGVGWTHPSQASIAYIPASRLSTWQNVAPIANADTAYLHVGTSAVVPVLFNDVEPNGQSTFNTASLTVISLPSQGSATVLAGGKIRYTHTGTGAGTDSFTYRIADASGLTAEATVQVNISADARLPLANSRMPANPPPQQLTAINAFPSIGFSEPLDLATPPGETNRLFVVEKGGDIEVIPNLAAPAAQTFLNLDAIVNARTAQGEAFMTNGEAGLLGLAFHPQYATNRRFFVYYSLRINGTPYQRLSEFACSAGNANLADSTSEKVFLQLADDYDNHNGGCVKFGPDGYLYLSLGDEGDQNDAGDNSQKITKDFWSGMIRIDVNVDPANYGANPNLAPNPHAGIVLHSPSGNPRYKVPADNPWVGATTFNGQAISGNVRSEFYAVGLRNPWRFSFDTNGDLWLADVGGGSWEEINKVVKGGNYEWAYREGITSQGPRWNQRPSGWTGANPPLLAYGHGSGSFQGNSVTGGLVYRGTRLPALTGKYIFADYSSGNIWSLDPAVGASSFTRLTGEGGIVGFGTDPSNGDLLLADINGQVRRLVTQAVDTGFPATLSDTGLFDDVATLTPTAGLVAYDVNLPFWSDHAKKRRWFGMPALNTTMAFSGEGSWTTPAGTVWVKHFDIETTRGNPATNRRLETRVLVRNAEGAYGVSYRWNAGGTEATLAAEAGEEFNLSILVNGTPTNQLWRIPSRSECMTCHTAQAGHSLSFNTRQLNLPGTIGLDTGNFIQLLKDSGYLTEMNEDTDLLPKHVATNDSAYSIEARARAWLDVNCSYCHKQGGTAPTNFDARVTVPLFNMNLINVSPTGGTQHPDDRLIVPGAEERSVVIHRAANRNSYSRMPPLGSNVTDPAGVQLLIDWVESLSGRQSLAAWTAEHLGSLPPGDQAATADPDGDGRDNRAEFLALTDPTTADAGLAPVSSISGGLMSITFPVLPGRGMILESSDDLVDWSDWPGAGNNGLERSAPWQIQVPVEAGKTFYRARIEER</sequence>
<proteinExistence type="predicted"/>
<gene>
    <name evidence="4" type="ORF">OJ996_01065</name>
</gene>
<dbReference type="SMART" id="SM00758">
    <property type="entry name" value="PA14"/>
    <property type="match status" value="1"/>
</dbReference>
<evidence type="ECO:0000313" key="5">
    <source>
        <dbReference type="Proteomes" id="UP001165653"/>
    </source>
</evidence>
<dbReference type="RefSeq" id="WP_264510264.1">
    <property type="nucleotide sequence ID" value="NZ_JAPDDR010000001.1"/>
</dbReference>
<dbReference type="Pfam" id="PF17963">
    <property type="entry name" value="Big_9"/>
    <property type="match status" value="1"/>
</dbReference>
<dbReference type="InterPro" id="IPR012938">
    <property type="entry name" value="Glc/Sorbosone_DH"/>
</dbReference>
<dbReference type="PANTHER" id="PTHR19328">
    <property type="entry name" value="HEDGEHOG-INTERACTING PROTEIN"/>
    <property type="match status" value="1"/>
</dbReference>
<name>A0ABT3FX20_9BACT</name>
<dbReference type="SUPFAM" id="SSF56988">
    <property type="entry name" value="Anthrax protective antigen"/>
    <property type="match status" value="1"/>
</dbReference>
<dbReference type="Proteomes" id="UP001165653">
    <property type="component" value="Unassembled WGS sequence"/>
</dbReference>
<dbReference type="Pfam" id="PF07691">
    <property type="entry name" value="PA14"/>
    <property type="match status" value="1"/>
</dbReference>
<comment type="caution">
    <text evidence="4">The sequence shown here is derived from an EMBL/GenBank/DDBJ whole genome shotgun (WGS) entry which is preliminary data.</text>
</comment>
<feature type="signal peptide" evidence="2">
    <location>
        <begin position="1"/>
        <end position="19"/>
    </location>
</feature>
<feature type="chain" id="PRO_5046389117" evidence="2">
    <location>
        <begin position="20"/>
        <end position="1144"/>
    </location>
</feature>
<dbReference type="PANTHER" id="PTHR19328:SF75">
    <property type="entry name" value="ALDOSE SUGAR DEHYDROGENASE YLII"/>
    <property type="match status" value="1"/>
</dbReference>
<feature type="region of interest" description="Disordered" evidence="1">
    <location>
        <begin position="1035"/>
        <end position="1057"/>
    </location>
</feature>
<dbReference type="EMBL" id="JAPDDR010000001">
    <property type="protein sequence ID" value="MCW1912141.1"/>
    <property type="molecule type" value="Genomic_DNA"/>
</dbReference>
<dbReference type="Pfam" id="PF07995">
    <property type="entry name" value="GSDH"/>
    <property type="match status" value="2"/>
</dbReference>
<dbReference type="Gene3D" id="2.60.120.1560">
    <property type="match status" value="1"/>
</dbReference>
<dbReference type="SUPFAM" id="SSF50952">
    <property type="entry name" value="Soluble quinoprotein glucose dehydrogenase"/>
    <property type="match status" value="1"/>
</dbReference>
<dbReference type="Gene3D" id="2.60.40.3440">
    <property type="match status" value="1"/>
</dbReference>
<evidence type="ECO:0000259" key="3">
    <source>
        <dbReference type="PROSITE" id="PS51820"/>
    </source>
</evidence>
<keyword evidence="5" id="KW-1185">Reference proteome</keyword>
<dbReference type="InterPro" id="IPR011658">
    <property type="entry name" value="PA14_dom"/>
</dbReference>
<accession>A0ABT3FX20</accession>
<organism evidence="4 5">
    <name type="scientific">Luteolibacter rhizosphaerae</name>
    <dbReference type="NCBI Taxonomy" id="2989719"/>
    <lineage>
        <taxon>Bacteria</taxon>
        <taxon>Pseudomonadati</taxon>
        <taxon>Verrucomicrobiota</taxon>
        <taxon>Verrucomicrobiia</taxon>
        <taxon>Verrucomicrobiales</taxon>
        <taxon>Verrucomicrobiaceae</taxon>
        <taxon>Luteolibacter</taxon>
    </lineage>
</organism>
<dbReference type="InterPro" id="IPR011042">
    <property type="entry name" value="6-blade_b-propeller_TolB-like"/>
</dbReference>